<dbReference type="Pfam" id="PF06580">
    <property type="entry name" value="His_kinase"/>
    <property type="match status" value="1"/>
</dbReference>
<feature type="transmembrane region" description="Helical" evidence="1">
    <location>
        <begin position="52"/>
        <end position="70"/>
    </location>
</feature>
<evidence type="ECO:0000256" key="1">
    <source>
        <dbReference type="SAM" id="Phobius"/>
    </source>
</evidence>
<protein>
    <submittedName>
        <fullName evidence="3">Histidine kinase</fullName>
    </submittedName>
</protein>
<keyword evidence="4" id="KW-1185">Reference proteome</keyword>
<keyword evidence="3" id="KW-0418">Kinase</keyword>
<accession>A0A1H6YN81</accession>
<dbReference type="PANTHER" id="PTHR34220:SF7">
    <property type="entry name" value="SENSOR HISTIDINE KINASE YPDA"/>
    <property type="match status" value="1"/>
</dbReference>
<feature type="transmembrane region" description="Helical" evidence="1">
    <location>
        <begin position="107"/>
        <end position="125"/>
    </location>
</feature>
<dbReference type="SUPFAM" id="SSF55874">
    <property type="entry name" value="ATPase domain of HSP90 chaperone/DNA topoisomerase II/histidine kinase"/>
    <property type="match status" value="1"/>
</dbReference>
<feature type="transmembrane region" description="Helical" evidence="1">
    <location>
        <begin position="22"/>
        <end position="40"/>
    </location>
</feature>
<dbReference type="STRING" id="408657.SAMN04487995_4558"/>
<keyword evidence="1" id="KW-0472">Membrane</keyword>
<dbReference type="InterPro" id="IPR050640">
    <property type="entry name" value="Bact_2-comp_sensor_kinase"/>
</dbReference>
<evidence type="ECO:0000313" key="4">
    <source>
        <dbReference type="Proteomes" id="UP000199532"/>
    </source>
</evidence>
<dbReference type="Proteomes" id="UP000199532">
    <property type="component" value="Unassembled WGS sequence"/>
</dbReference>
<dbReference type="Gene3D" id="3.30.565.10">
    <property type="entry name" value="Histidine kinase-like ATPase, C-terminal domain"/>
    <property type="match status" value="1"/>
</dbReference>
<dbReference type="GO" id="GO:0016020">
    <property type="term" value="C:membrane"/>
    <property type="evidence" value="ECO:0007669"/>
    <property type="project" value="InterPro"/>
</dbReference>
<keyword evidence="3" id="KW-0808">Transferase</keyword>
<dbReference type="InterPro" id="IPR036890">
    <property type="entry name" value="HATPase_C_sf"/>
</dbReference>
<dbReference type="GO" id="GO:0000155">
    <property type="term" value="F:phosphorelay sensor kinase activity"/>
    <property type="evidence" value="ECO:0007669"/>
    <property type="project" value="InterPro"/>
</dbReference>
<dbReference type="InterPro" id="IPR010559">
    <property type="entry name" value="Sig_transdc_His_kin_internal"/>
</dbReference>
<reference evidence="3 4" key="1">
    <citation type="submission" date="2016-10" db="EMBL/GenBank/DDBJ databases">
        <authorList>
            <person name="de Groot N.N."/>
        </authorList>
    </citation>
    <scope>NUCLEOTIDE SEQUENCE [LARGE SCALE GENOMIC DNA]</scope>
    <source>
        <strain evidence="3 4">DSM 19938</strain>
    </source>
</reference>
<sequence length="325" mass="37263">MISPRPPEETGAFFNRPTVRDLIANVLMLLFFYVNYYLIIPRIYFRKKYLNYFIVVTISFVLIIVLPSLLTGEDFTANTRGPSPASQMMQGGMPRKPQSPFIMEVRHHIYLFCVVILFSILLQVNRRFHQSERDKTEAELANLKAQIHPHFLFNTLNSIYALSVTGSEKAPDSIVKLSEFMRYLLKDAKENQVLLSKELDYISNYLDLQSSRLRDSVRINYELSGSPGQSKVAPLLLFAFIENAFKHGVNPEEDSQIDIRISMSESAVELLVRNNKVVINNMENSLGIGVSNSQDRLTRLYPEKHKLAIESMPDYFLVSLSLELT</sequence>
<evidence type="ECO:0000313" key="3">
    <source>
        <dbReference type="EMBL" id="SEJ41304.1"/>
    </source>
</evidence>
<dbReference type="AlphaFoldDB" id="A0A1H6YN81"/>
<keyword evidence="1" id="KW-1133">Transmembrane helix</keyword>
<organism evidence="3 4">
    <name type="scientific">Dyadobacter koreensis</name>
    <dbReference type="NCBI Taxonomy" id="408657"/>
    <lineage>
        <taxon>Bacteria</taxon>
        <taxon>Pseudomonadati</taxon>
        <taxon>Bacteroidota</taxon>
        <taxon>Cytophagia</taxon>
        <taxon>Cytophagales</taxon>
        <taxon>Spirosomataceae</taxon>
        <taxon>Dyadobacter</taxon>
    </lineage>
</organism>
<evidence type="ECO:0000259" key="2">
    <source>
        <dbReference type="Pfam" id="PF06580"/>
    </source>
</evidence>
<proteinExistence type="predicted"/>
<dbReference type="PANTHER" id="PTHR34220">
    <property type="entry name" value="SENSOR HISTIDINE KINASE YPDA"/>
    <property type="match status" value="1"/>
</dbReference>
<name>A0A1H6YN81_9BACT</name>
<gene>
    <name evidence="3" type="ORF">SAMN04487995_4558</name>
</gene>
<keyword evidence="1" id="KW-0812">Transmembrane</keyword>
<feature type="domain" description="Signal transduction histidine kinase internal region" evidence="2">
    <location>
        <begin position="138"/>
        <end position="216"/>
    </location>
</feature>
<dbReference type="EMBL" id="FNXY01000007">
    <property type="protein sequence ID" value="SEJ41304.1"/>
    <property type="molecule type" value="Genomic_DNA"/>
</dbReference>